<evidence type="ECO:0000313" key="3">
    <source>
        <dbReference type="Proteomes" id="UP000294513"/>
    </source>
</evidence>
<gene>
    <name evidence="2" type="ORF">E1298_15865</name>
</gene>
<feature type="region of interest" description="Disordered" evidence="1">
    <location>
        <begin position="140"/>
        <end position="159"/>
    </location>
</feature>
<protein>
    <submittedName>
        <fullName evidence="2">Uncharacterized protein</fullName>
    </submittedName>
</protein>
<reference evidence="2 3" key="1">
    <citation type="submission" date="2019-03" db="EMBL/GenBank/DDBJ databases">
        <title>Draft genome sequences of novel Actinobacteria.</title>
        <authorList>
            <person name="Sahin N."/>
            <person name="Ay H."/>
            <person name="Saygin H."/>
        </authorList>
    </citation>
    <scope>NUCLEOTIDE SEQUENCE [LARGE SCALE GENOMIC DNA]</scope>
    <source>
        <strain evidence="2 3">H3C3</strain>
    </source>
</reference>
<dbReference type="AlphaFoldDB" id="A0A4R5BQK5"/>
<sequence>MGNGSPMDLEVIASLERLAELLDARSPLFVRWSAGPEADESRPYSVDGLTGARLPGLSASPLEVEPWWGDRPTVLWVARRLHDYSHLKDARAEGARPWVLEGEEAGRGPDNEPLVARPRPVALIDKRVLDEAAAVLDDVKRGGWGPLDREQTDARGGAR</sequence>
<accession>A0A4R5BQK5</accession>
<feature type="compositionally biased region" description="Basic and acidic residues" evidence="1">
    <location>
        <begin position="140"/>
        <end position="153"/>
    </location>
</feature>
<name>A0A4R5BQK5_9ACTN</name>
<proteinExistence type="predicted"/>
<evidence type="ECO:0000256" key="1">
    <source>
        <dbReference type="SAM" id="MobiDB-lite"/>
    </source>
</evidence>
<evidence type="ECO:0000313" key="2">
    <source>
        <dbReference type="EMBL" id="TDD87703.1"/>
    </source>
</evidence>
<dbReference type="InterPro" id="IPR046080">
    <property type="entry name" value="DUF6098"/>
</dbReference>
<keyword evidence="3" id="KW-1185">Reference proteome</keyword>
<dbReference type="OrthoDB" id="3531920at2"/>
<dbReference type="Proteomes" id="UP000294513">
    <property type="component" value="Unassembled WGS sequence"/>
</dbReference>
<comment type="caution">
    <text evidence="2">The sequence shown here is derived from an EMBL/GenBank/DDBJ whole genome shotgun (WGS) entry which is preliminary data.</text>
</comment>
<dbReference type="EMBL" id="SMKU01000069">
    <property type="protein sequence ID" value="TDD87703.1"/>
    <property type="molecule type" value="Genomic_DNA"/>
</dbReference>
<organism evidence="2 3">
    <name type="scientific">Actinomadura rubrisoli</name>
    <dbReference type="NCBI Taxonomy" id="2530368"/>
    <lineage>
        <taxon>Bacteria</taxon>
        <taxon>Bacillati</taxon>
        <taxon>Actinomycetota</taxon>
        <taxon>Actinomycetes</taxon>
        <taxon>Streptosporangiales</taxon>
        <taxon>Thermomonosporaceae</taxon>
        <taxon>Actinomadura</taxon>
    </lineage>
</organism>
<dbReference type="Pfam" id="PF19593">
    <property type="entry name" value="DUF6098"/>
    <property type="match status" value="1"/>
</dbReference>